<dbReference type="GO" id="GO:0005737">
    <property type="term" value="C:cytoplasm"/>
    <property type="evidence" value="ECO:0007669"/>
    <property type="project" value="TreeGrafter"/>
</dbReference>
<dbReference type="InterPro" id="IPR036318">
    <property type="entry name" value="FAD-bd_PCMH-like_sf"/>
</dbReference>
<keyword evidence="5" id="KW-0560">Oxidoreductase</keyword>
<dbReference type="InterPro" id="IPR016166">
    <property type="entry name" value="FAD-bd_PCMH"/>
</dbReference>
<dbReference type="PANTHER" id="PTHR10801:SF0">
    <property type="entry name" value="DELTA(24)-STEROL REDUCTASE"/>
    <property type="match status" value="1"/>
</dbReference>
<dbReference type="EC" id="1.3.1.72" evidence="2"/>
<dbReference type="SUPFAM" id="SSF56176">
    <property type="entry name" value="FAD-binding/transporter-associated domain-like"/>
    <property type="match status" value="1"/>
</dbReference>
<evidence type="ECO:0000256" key="6">
    <source>
        <dbReference type="ARBA" id="ARBA00023136"/>
    </source>
</evidence>
<name>A0A135RPY5_9PEZI</name>
<dbReference type="PANTHER" id="PTHR10801">
    <property type="entry name" value="24-DEHYDROCHOLESTEROL REDUCTASE"/>
    <property type="match status" value="1"/>
</dbReference>
<evidence type="ECO:0000256" key="2">
    <source>
        <dbReference type="ARBA" id="ARBA00012405"/>
    </source>
</evidence>
<dbReference type="GO" id="GO:0071949">
    <property type="term" value="F:FAD binding"/>
    <property type="evidence" value="ECO:0007669"/>
    <property type="project" value="InterPro"/>
</dbReference>
<evidence type="ECO:0000313" key="8">
    <source>
        <dbReference type="EMBL" id="KXH25609.1"/>
    </source>
</evidence>
<dbReference type="GO" id="GO:0000246">
    <property type="term" value="F:Delta24(24-1) sterol reductase activity"/>
    <property type="evidence" value="ECO:0007669"/>
    <property type="project" value="TreeGrafter"/>
</dbReference>
<accession>A0A135RPY5</accession>
<dbReference type="OrthoDB" id="415825at2759"/>
<dbReference type="EMBL" id="JEMN01001852">
    <property type="protein sequence ID" value="KXH25609.1"/>
    <property type="molecule type" value="Genomic_DNA"/>
</dbReference>
<evidence type="ECO:0000256" key="1">
    <source>
        <dbReference type="ARBA" id="ARBA00004167"/>
    </source>
</evidence>
<dbReference type="Proteomes" id="UP000070054">
    <property type="component" value="Unassembled WGS sequence"/>
</dbReference>
<keyword evidence="3" id="KW-0812">Transmembrane</keyword>
<keyword evidence="4" id="KW-1133">Transmembrane helix</keyword>
<organism evidence="8 9">
    <name type="scientific">Colletotrichum nymphaeae SA-01</name>
    <dbReference type="NCBI Taxonomy" id="1460502"/>
    <lineage>
        <taxon>Eukaryota</taxon>
        <taxon>Fungi</taxon>
        <taxon>Dikarya</taxon>
        <taxon>Ascomycota</taxon>
        <taxon>Pezizomycotina</taxon>
        <taxon>Sordariomycetes</taxon>
        <taxon>Hypocreomycetidae</taxon>
        <taxon>Glomerellales</taxon>
        <taxon>Glomerellaceae</taxon>
        <taxon>Colletotrichum</taxon>
        <taxon>Colletotrichum acutatum species complex</taxon>
    </lineage>
</organism>
<gene>
    <name evidence="8" type="ORF">CNYM01_00390</name>
</gene>
<dbReference type="InterPro" id="IPR016169">
    <property type="entry name" value="FAD-bd_PCMH_sub2"/>
</dbReference>
<comment type="subcellular location">
    <subcellularLocation>
        <location evidence="1">Membrane</location>
        <topology evidence="1">Single-pass membrane protein</topology>
    </subcellularLocation>
</comment>
<protein>
    <recommendedName>
        <fullName evidence="2">Delta(24)-sterol reductase</fullName>
        <ecNumber evidence="2">1.3.1.72</ecNumber>
    </recommendedName>
</protein>
<sequence>MAESIETEYRLIKHRRRVSIIAAKARRFARDGIKYRVYHKTTNSTRPSTRQADEIIDISGLDHVITVDHRRRRAAVEPNVTMGSLVTATLKHGLIPAVVPEFPGITVGGAFSGTALESSSFRYGHFEKSVASLEVILGNGNIVTASPVENSDLFSGLAGSCGTLGICTIIEVKLVPARRFVELNYLPVHSAAEALNTIQPYTADTSPVDFVESIMFGPNDGVIITGTMTDEKKQGMPVVRFSRAHDQWFALHVHESVPHVRDTNCILCTLSGSRSVDKTSTVTDLVPTKDYLFRYDRASFWMGVYGQNPDTFNNLTRFLLNPTVKAECLFASIHHGRQNRTMFFQDITLPGNTSAAFLDWVNNNLGIYPVWICPVRVIPDSRSHRRYHNININVRLWGPKAIHGPDDIPGRDGPEAFERFIRDNKMIEQATRDLGGTKVVYGDSYYTEEEFWRIYDKEFYDELRDKWGAAGLPGLWDKLGNPNPTYKEQTSRSKAIIKVLLKRDYLLKK</sequence>
<dbReference type="GO" id="GO:0050614">
    <property type="term" value="F:Delta24-sterol reductase activity"/>
    <property type="evidence" value="ECO:0007669"/>
    <property type="project" value="UniProtKB-EC"/>
</dbReference>
<dbReference type="Pfam" id="PF01565">
    <property type="entry name" value="FAD_binding_4"/>
    <property type="match status" value="1"/>
</dbReference>
<dbReference type="GO" id="GO:0016020">
    <property type="term" value="C:membrane"/>
    <property type="evidence" value="ECO:0007669"/>
    <property type="project" value="UniProtKB-SubCell"/>
</dbReference>
<reference evidence="8 9" key="1">
    <citation type="submission" date="2014-02" db="EMBL/GenBank/DDBJ databases">
        <title>The genome sequence of Colletotrichum nymphaeae SA-01.</title>
        <authorList>
            <person name="Baroncelli R."/>
            <person name="Thon M.R."/>
        </authorList>
    </citation>
    <scope>NUCLEOTIDE SEQUENCE [LARGE SCALE GENOMIC DNA]</scope>
    <source>
        <strain evidence="8 9">SA-01</strain>
    </source>
</reference>
<evidence type="ECO:0000313" key="9">
    <source>
        <dbReference type="Proteomes" id="UP000070054"/>
    </source>
</evidence>
<dbReference type="GO" id="GO:0008202">
    <property type="term" value="P:steroid metabolic process"/>
    <property type="evidence" value="ECO:0007669"/>
    <property type="project" value="TreeGrafter"/>
</dbReference>
<dbReference type="PROSITE" id="PS51387">
    <property type="entry name" value="FAD_PCMH"/>
    <property type="match status" value="1"/>
</dbReference>
<feature type="domain" description="FAD-binding PCMH-type" evidence="7">
    <location>
        <begin position="1"/>
        <end position="177"/>
    </location>
</feature>
<proteinExistence type="predicted"/>
<dbReference type="AlphaFoldDB" id="A0A135RPY5"/>
<dbReference type="InterPro" id="IPR040165">
    <property type="entry name" value="Diminuto-like"/>
</dbReference>
<keyword evidence="6" id="KW-0472">Membrane</keyword>
<dbReference type="Gene3D" id="3.30.465.10">
    <property type="match status" value="1"/>
</dbReference>
<comment type="caution">
    <text evidence="8">The sequence shown here is derived from an EMBL/GenBank/DDBJ whole genome shotgun (WGS) entry which is preliminary data.</text>
</comment>
<evidence type="ECO:0000259" key="7">
    <source>
        <dbReference type="PROSITE" id="PS51387"/>
    </source>
</evidence>
<dbReference type="InterPro" id="IPR006094">
    <property type="entry name" value="Oxid_FAD_bind_N"/>
</dbReference>
<evidence type="ECO:0000256" key="4">
    <source>
        <dbReference type="ARBA" id="ARBA00022989"/>
    </source>
</evidence>
<evidence type="ECO:0000256" key="3">
    <source>
        <dbReference type="ARBA" id="ARBA00022692"/>
    </source>
</evidence>
<evidence type="ECO:0000256" key="5">
    <source>
        <dbReference type="ARBA" id="ARBA00023002"/>
    </source>
</evidence>
<keyword evidence="9" id="KW-1185">Reference proteome</keyword>